<keyword evidence="1" id="KW-0472">Membrane</keyword>
<accession>A0AA36H5V3</accession>
<proteinExistence type="predicted"/>
<keyword evidence="3" id="KW-1185">Reference proteome</keyword>
<dbReference type="EMBL" id="CATQJL010000316">
    <property type="protein sequence ID" value="CAJ0604696.1"/>
    <property type="molecule type" value="Genomic_DNA"/>
</dbReference>
<name>A0AA36H5V3_CYLNA</name>
<feature type="transmembrane region" description="Helical" evidence="1">
    <location>
        <begin position="85"/>
        <end position="110"/>
    </location>
</feature>
<organism evidence="2 3">
    <name type="scientific">Cylicocyclus nassatus</name>
    <name type="common">Nematode worm</name>
    <dbReference type="NCBI Taxonomy" id="53992"/>
    <lineage>
        <taxon>Eukaryota</taxon>
        <taxon>Metazoa</taxon>
        <taxon>Ecdysozoa</taxon>
        <taxon>Nematoda</taxon>
        <taxon>Chromadorea</taxon>
        <taxon>Rhabditida</taxon>
        <taxon>Rhabditina</taxon>
        <taxon>Rhabditomorpha</taxon>
        <taxon>Strongyloidea</taxon>
        <taxon>Strongylidae</taxon>
        <taxon>Cylicocyclus</taxon>
    </lineage>
</organism>
<evidence type="ECO:0000256" key="1">
    <source>
        <dbReference type="SAM" id="Phobius"/>
    </source>
</evidence>
<comment type="caution">
    <text evidence="2">The sequence shown here is derived from an EMBL/GenBank/DDBJ whole genome shotgun (WGS) entry which is preliminary data.</text>
</comment>
<protein>
    <submittedName>
        <fullName evidence="2">Uncharacterized protein</fullName>
    </submittedName>
</protein>
<reference evidence="2" key="1">
    <citation type="submission" date="2023-07" db="EMBL/GenBank/DDBJ databases">
        <authorList>
            <consortium name="CYATHOMIX"/>
        </authorList>
    </citation>
    <scope>NUCLEOTIDE SEQUENCE</scope>
    <source>
        <strain evidence="2">N/A</strain>
    </source>
</reference>
<evidence type="ECO:0000313" key="3">
    <source>
        <dbReference type="Proteomes" id="UP001176961"/>
    </source>
</evidence>
<keyword evidence="1" id="KW-0812">Transmembrane</keyword>
<sequence length="120" mass="14283">MLVPSRQKNCVASWNVWRSAKQCLLELYSARNEVWVRRTILEAARLFDHQSTFDRGSREYENYLRSGNLHFEIPPRIHTENYLRIVYQVSMYAVIAYLHLLACIILYYIACVEKNKDKLP</sequence>
<evidence type="ECO:0000313" key="2">
    <source>
        <dbReference type="EMBL" id="CAJ0604696.1"/>
    </source>
</evidence>
<keyword evidence="1" id="KW-1133">Transmembrane helix</keyword>
<dbReference type="AlphaFoldDB" id="A0AA36H5V3"/>
<gene>
    <name evidence="2" type="ORF">CYNAS_LOCUS16679</name>
</gene>
<dbReference type="Proteomes" id="UP001176961">
    <property type="component" value="Unassembled WGS sequence"/>
</dbReference>